<evidence type="ECO:0000313" key="1">
    <source>
        <dbReference type="EMBL" id="NBC36606.1"/>
    </source>
</evidence>
<accession>A0ABW9XDI6</accession>
<protein>
    <submittedName>
        <fullName evidence="1">Uncharacterized protein</fullName>
    </submittedName>
</protein>
<gene>
    <name evidence="1" type="ORF">GTZ99_08550</name>
</gene>
<name>A0ABW9XDI6_9SPHN</name>
<dbReference type="EMBL" id="JAAAPO010000003">
    <property type="protein sequence ID" value="NBC36606.1"/>
    <property type="molecule type" value="Genomic_DNA"/>
</dbReference>
<keyword evidence="2" id="KW-1185">Reference proteome</keyword>
<evidence type="ECO:0000313" key="2">
    <source>
        <dbReference type="Proteomes" id="UP000753724"/>
    </source>
</evidence>
<proteinExistence type="predicted"/>
<reference evidence="2" key="1">
    <citation type="submission" date="2020-01" db="EMBL/GenBank/DDBJ databases">
        <title>Sphingomonas sp. strain CSW-10.</title>
        <authorList>
            <person name="Chen W.-M."/>
        </authorList>
    </citation>
    <scope>NUCLEOTIDE SEQUENCE [LARGE SCALE GENOMIC DNA]</scope>
    <source>
        <strain evidence="2">FSY-8</strain>
    </source>
</reference>
<sequence>MLSNLVRDLPYLFHTNRELGLMLRGCKPLAYFIDGKDWFPDIMLRYFRLFDRAVAAGQMRRHDHFSQADGVGAQVYHHVLFALPGEEWRIQPMLDLMLADTPWTAVQERRQGELLGYADWMNDYWLEHIYVQ</sequence>
<organism evidence="1 2">
    <name type="scientific">Novosphingobium ovatum</name>
    <dbReference type="NCBI Taxonomy" id="1908523"/>
    <lineage>
        <taxon>Bacteria</taxon>
        <taxon>Pseudomonadati</taxon>
        <taxon>Pseudomonadota</taxon>
        <taxon>Alphaproteobacteria</taxon>
        <taxon>Sphingomonadales</taxon>
        <taxon>Sphingomonadaceae</taxon>
        <taxon>Novosphingobium</taxon>
    </lineage>
</organism>
<comment type="caution">
    <text evidence="1">The sequence shown here is derived from an EMBL/GenBank/DDBJ whole genome shotgun (WGS) entry which is preliminary data.</text>
</comment>
<dbReference type="Proteomes" id="UP000753724">
    <property type="component" value="Unassembled WGS sequence"/>
</dbReference>